<sequence>MYVVALPSGEATGTYGAVPLRRSRVYPVAPLAAVHVTVMLWGELGVACTPVGAVGGVGAAVPGPQPPSRPMPARAVRTALIRWAVRYVVMEFPCGRGRWDGQQCGPGLMVWRRGGGPDWATVKTPCGWRVGR</sequence>
<protein>
    <submittedName>
        <fullName evidence="1">Uncharacterized protein</fullName>
    </submittedName>
</protein>
<dbReference type="Proteomes" id="UP000619376">
    <property type="component" value="Unassembled WGS sequence"/>
</dbReference>
<comment type="caution">
    <text evidence="1">The sequence shown here is derived from an EMBL/GenBank/DDBJ whole genome shotgun (WGS) entry which is preliminary data.</text>
</comment>
<organism evidence="1 2">
    <name type="scientific">Deinococcus metalli</name>
    <dbReference type="NCBI Taxonomy" id="1141878"/>
    <lineage>
        <taxon>Bacteria</taxon>
        <taxon>Thermotogati</taxon>
        <taxon>Deinococcota</taxon>
        <taxon>Deinococci</taxon>
        <taxon>Deinococcales</taxon>
        <taxon>Deinococcaceae</taxon>
        <taxon>Deinococcus</taxon>
    </lineage>
</organism>
<keyword evidence="2" id="KW-1185">Reference proteome</keyword>
<reference evidence="2" key="1">
    <citation type="journal article" date="2019" name="Int. J. Syst. Evol. Microbiol.">
        <title>The Global Catalogue of Microorganisms (GCM) 10K type strain sequencing project: providing services to taxonomists for standard genome sequencing and annotation.</title>
        <authorList>
            <consortium name="The Broad Institute Genomics Platform"/>
            <consortium name="The Broad Institute Genome Sequencing Center for Infectious Disease"/>
            <person name="Wu L."/>
            <person name="Ma J."/>
        </authorList>
    </citation>
    <scope>NUCLEOTIDE SEQUENCE [LARGE SCALE GENOMIC DNA]</scope>
    <source>
        <strain evidence="2">CGMCC 1.18437</strain>
    </source>
</reference>
<accession>A0ABQ3JJ99</accession>
<evidence type="ECO:0000313" key="1">
    <source>
        <dbReference type="EMBL" id="GHF33856.1"/>
    </source>
</evidence>
<gene>
    <name evidence="1" type="ORF">GCM10017781_08300</name>
</gene>
<name>A0ABQ3JJ99_9DEIO</name>
<proteinExistence type="predicted"/>
<evidence type="ECO:0000313" key="2">
    <source>
        <dbReference type="Proteomes" id="UP000619376"/>
    </source>
</evidence>
<dbReference type="EMBL" id="BNAJ01000001">
    <property type="protein sequence ID" value="GHF33856.1"/>
    <property type="molecule type" value="Genomic_DNA"/>
</dbReference>